<comment type="caution">
    <text evidence="2">The sequence shown here is derived from an EMBL/GenBank/DDBJ whole genome shotgun (WGS) entry which is preliminary data.</text>
</comment>
<evidence type="ECO:0000313" key="3">
    <source>
        <dbReference type="Proteomes" id="UP001596142"/>
    </source>
</evidence>
<protein>
    <submittedName>
        <fullName evidence="2">Uncharacterized protein</fullName>
    </submittedName>
</protein>
<dbReference type="EMBL" id="JBHSOZ010000003">
    <property type="protein sequence ID" value="MFC5711936.1"/>
    <property type="molecule type" value="Genomic_DNA"/>
</dbReference>
<proteinExistence type="predicted"/>
<organism evidence="2 3">
    <name type="scientific">Thalassorhabdus alkalitolerans</name>
    <dbReference type="NCBI Taxonomy" id="2282697"/>
    <lineage>
        <taxon>Bacteria</taxon>
        <taxon>Bacillati</taxon>
        <taxon>Bacillota</taxon>
        <taxon>Bacilli</taxon>
        <taxon>Bacillales</taxon>
        <taxon>Bacillaceae</taxon>
        <taxon>Thalassorhabdus</taxon>
    </lineage>
</organism>
<sequence length="116" mass="13017">MTKNNSADIDKLVETLNNMFEGLSSDQSKNPFEVSFSARLGLLAAIITTLGDALSIVAAKAAIEEEIKSNIEAQKDDKEQEEKFNNMQTQIDKIQEQLATMQHDTENLKRGSDWKR</sequence>
<evidence type="ECO:0000313" key="2">
    <source>
        <dbReference type="EMBL" id="MFC5711936.1"/>
    </source>
</evidence>
<dbReference type="RefSeq" id="WP_385938895.1">
    <property type="nucleotide sequence ID" value="NZ_JBHSOZ010000003.1"/>
</dbReference>
<feature type="compositionally biased region" description="Basic and acidic residues" evidence="1">
    <location>
        <begin position="103"/>
        <end position="116"/>
    </location>
</feature>
<name>A0ABW0YJP6_9BACI</name>
<keyword evidence="3" id="KW-1185">Reference proteome</keyword>
<accession>A0ABW0YJP6</accession>
<reference evidence="3" key="1">
    <citation type="journal article" date="2019" name="Int. J. Syst. Evol. Microbiol.">
        <title>The Global Catalogue of Microorganisms (GCM) 10K type strain sequencing project: providing services to taxonomists for standard genome sequencing and annotation.</title>
        <authorList>
            <consortium name="The Broad Institute Genomics Platform"/>
            <consortium name="The Broad Institute Genome Sequencing Center for Infectious Disease"/>
            <person name="Wu L."/>
            <person name="Ma J."/>
        </authorList>
    </citation>
    <scope>NUCLEOTIDE SEQUENCE [LARGE SCALE GENOMIC DNA]</scope>
    <source>
        <strain evidence="3">CECT 7184</strain>
    </source>
</reference>
<feature type="region of interest" description="Disordered" evidence="1">
    <location>
        <begin position="97"/>
        <end position="116"/>
    </location>
</feature>
<dbReference type="Proteomes" id="UP001596142">
    <property type="component" value="Unassembled WGS sequence"/>
</dbReference>
<evidence type="ECO:0000256" key="1">
    <source>
        <dbReference type="SAM" id="MobiDB-lite"/>
    </source>
</evidence>
<gene>
    <name evidence="2" type="ORF">ACFPU1_04025</name>
</gene>